<accession>A0A5M6I8A7</accession>
<evidence type="ECO:0000313" key="2">
    <source>
        <dbReference type="Proteomes" id="UP000324065"/>
    </source>
</evidence>
<gene>
    <name evidence="1" type="ORF">F1188_16310</name>
</gene>
<evidence type="ECO:0000313" key="1">
    <source>
        <dbReference type="EMBL" id="KAA5604421.1"/>
    </source>
</evidence>
<reference evidence="1 2" key="1">
    <citation type="submission" date="2019-09" db="EMBL/GenBank/DDBJ databases">
        <title>Genome sequence of Roseospira marina, one of the more divergent members of the non-sulfur purple photosynthetic bacterial family, the Rhodospirillaceae.</title>
        <authorList>
            <person name="Meyer T."/>
            <person name="Kyndt J."/>
        </authorList>
    </citation>
    <scope>NUCLEOTIDE SEQUENCE [LARGE SCALE GENOMIC DNA]</scope>
    <source>
        <strain evidence="1 2">DSM 15113</strain>
    </source>
</reference>
<keyword evidence="2" id="KW-1185">Reference proteome</keyword>
<dbReference type="InterPro" id="IPR036390">
    <property type="entry name" value="WH_DNA-bd_sf"/>
</dbReference>
<dbReference type="Proteomes" id="UP000324065">
    <property type="component" value="Unassembled WGS sequence"/>
</dbReference>
<organism evidence="1 2">
    <name type="scientific">Roseospira marina</name>
    <dbReference type="NCBI Taxonomy" id="140057"/>
    <lineage>
        <taxon>Bacteria</taxon>
        <taxon>Pseudomonadati</taxon>
        <taxon>Pseudomonadota</taxon>
        <taxon>Alphaproteobacteria</taxon>
        <taxon>Rhodospirillales</taxon>
        <taxon>Rhodospirillaceae</taxon>
        <taxon>Roseospira</taxon>
    </lineage>
</organism>
<proteinExistence type="predicted"/>
<dbReference type="OrthoDB" id="9921248at2"/>
<sequence length="86" mass="9900">MSRLALTPKQREIMKCVLEATDAGEVLTIRGLKEKMSYGPDVTLQAIQSSIRYLEQHGVLVRSYEKIFSRRQVIVKPTLSGYRIFR</sequence>
<dbReference type="RefSeq" id="WP_150063511.1">
    <property type="nucleotide sequence ID" value="NZ_JACHII010000014.1"/>
</dbReference>
<comment type="caution">
    <text evidence="1">The sequence shown here is derived from an EMBL/GenBank/DDBJ whole genome shotgun (WGS) entry which is preliminary data.</text>
</comment>
<protein>
    <submittedName>
        <fullName evidence="1">Uncharacterized protein</fullName>
    </submittedName>
</protein>
<dbReference type="SUPFAM" id="SSF46785">
    <property type="entry name" value="Winged helix' DNA-binding domain"/>
    <property type="match status" value="1"/>
</dbReference>
<dbReference type="EMBL" id="VWPJ01000018">
    <property type="protein sequence ID" value="KAA5604421.1"/>
    <property type="molecule type" value="Genomic_DNA"/>
</dbReference>
<name>A0A5M6I8A7_9PROT</name>
<dbReference type="AlphaFoldDB" id="A0A5M6I8A7"/>